<protein>
    <recommendedName>
        <fullName evidence="5">Large ribosomal subunit protein bL25</fullName>
    </recommendedName>
    <alternativeName>
        <fullName evidence="5">General stress protein CTC</fullName>
    </alternativeName>
</protein>
<dbReference type="InterPro" id="IPR020057">
    <property type="entry name" value="Ribosomal_bL25_b-dom"/>
</dbReference>
<feature type="compositionally biased region" description="Low complexity" evidence="6">
    <location>
        <begin position="194"/>
        <end position="205"/>
    </location>
</feature>
<dbReference type="Pfam" id="PF14693">
    <property type="entry name" value="Ribosomal_TL5_C"/>
    <property type="match status" value="1"/>
</dbReference>
<dbReference type="EMBL" id="MHCJ01000001">
    <property type="protein sequence ID" value="OGY19074.1"/>
    <property type="molecule type" value="Genomic_DNA"/>
</dbReference>
<organism evidence="9 10">
    <name type="scientific">Candidatus Chisholmbacteria bacterium RIFCSPHIGHO2_01_FULL_52_32</name>
    <dbReference type="NCBI Taxonomy" id="1797591"/>
    <lineage>
        <taxon>Bacteria</taxon>
        <taxon>Candidatus Chisholmiibacteriota</taxon>
    </lineage>
</organism>
<dbReference type="CDD" id="cd00495">
    <property type="entry name" value="Ribosomal_L25_TL5_CTC"/>
    <property type="match status" value="1"/>
</dbReference>
<dbReference type="InterPro" id="IPR020056">
    <property type="entry name" value="Rbsml_bL25/Gln-tRNA_synth_N"/>
</dbReference>
<dbReference type="GO" id="GO:0022625">
    <property type="term" value="C:cytosolic large ribosomal subunit"/>
    <property type="evidence" value="ECO:0007669"/>
    <property type="project" value="TreeGrafter"/>
</dbReference>
<keyword evidence="3 5" id="KW-0689">Ribosomal protein</keyword>
<feature type="domain" description="Large ribosomal subunit protein bL25 beta" evidence="8">
    <location>
        <begin position="101"/>
        <end position="187"/>
    </location>
</feature>
<evidence type="ECO:0000256" key="2">
    <source>
        <dbReference type="ARBA" id="ARBA00022884"/>
    </source>
</evidence>
<name>A0A1G1VUU7_9BACT</name>
<comment type="similarity">
    <text evidence="5">Belongs to the bacterial ribosomal protein bL25 family. CTC subfamily.</text>
</comment>
<feature type="region of interest" description="Disordered" evidence="6">
    <location>
        <begin position="184"/>
        <end position="232"/>
    </location>
</feature>
<dbReference type="GO" id="GO:0003735">
    <property type="term" value="F:structural constituent of ribosome"/>
    <property type="evidence" value="ECO:0007669"/>
    <property type="project" value="InterPro"/>
</dbReference>
<dbReference type="Gene3D" id="2.170.120.20">
    <property type="entry name" value="Ribosomal protein L25, beta domain"/>
    <property type="match status" value="1"/>
</dbReference>
<dbReference type="GO" id="GO:0008097">
    <property type="term" value="F:5S rRNA binding"/>
    <property type="evidence" value="ECO:0007669"/>
    <property type="project" value="InterPro"/>
</dbReference>
<evidence type="ECO:0000256" key="5">
    <source>
        <dbReference type="HAMAP-Rule" id="MF_01334"/>
    </source>
</evidence>
<evidence type="ECO:0000259" key="8">
    <source>
        <dbReference type="Pfam" id="PF14693"/>
    </source>
</evidence>
<evidence type="ECO:0000256" key="4">
    <source>
        <dbReference type="ARBA" id="ARBA00023274"/>
    </source>
</evidence>
<keyword evidence="1 5" id="KW-0699">rRNA-binding</keyword>
<dbReference type="Gene3D" id="2.40.240.10">
    <property type="entry name" value="Ribosomal Protein L25, Chain P"/>
    <property type="match status" value="1"/>
</dbReference>
<dbReference type="InterPro" id="IPR001021">
    <property type="entry name" value="Ribosomal_bL25_long"/>
</dbReference>
<dbReference type="AlphaFoldDB" id="A0A1G1VUU7"/>
<dbReference type="SUPFAM" id="SSF50715">
    <property type="entry name" value="Ribosomal protein L25-like"/>
    <property type="match status" value="1"/>
</dbReference>
<keyword evidence="4 5" id="KW-0687">Ribonucleoprotein</keyword>
<dbReference type="NCBIfam" id="TIGR00731">
    <property type="entry name" value="bL25_bact_ctc"/>
    <property type="match status" value="1"/>
</dbReference>
<reference evidence="9 10" key="1">
    <citation type="journal article" date="2016" name="Nat. Commun.">
        <title>Thousands of microbial genomes shed light on interconnected biogeochemical processes in an aquifer system.</title>
        <authorList>
            <person name="Anantharaman K."/>
            <person name="Brown C.T."/>
            <person name="Hug L.A."/>
            <person name="Sharon I."/>
            <person name="Castelle C.J."/>
            <person name="Probst A.J."/>
            <person name="Thomas B.C."/>
            <person name="Singh A."/>
            <person name="Wilkins M.J."/>
            <person name="Karaoz U."/>
            <person name="Brodie E.L."/>
            <person name="Williams K.H."/>
            <person name="Hubbard S.S."/>
            <person name="Banfield J.F."/>
        </authorList>
    </citation>
    <scope>NUCLEOTIDE SEQUENCE [LARGE SCALE GENOMIC DNA]</scope>
</reference>
<evidence type="ECO:0000256" key="6">
    <source>
        <dbReference type="SAM" id="MobiDB-lite"/>
    </source>
</evidence>
<keyword evidence="2 5" id="KW-0694">RNA-binding</keyword>
<evidence type="ECO:0000256" key="3">
    <source>
        <dbReference type="ARBA" id="ARBA00022980"/>
    </source>
</evidence>
<dbReference type="InterPro" id="IPR037121">
    <property type="entry name" value="Ribosomal_bL25_C"/>
</dbReference>
<evidence type="ECO:0000259" key="7">
    <source>
        <dbReference type="Pfam" id="PF01386"/>
    </source>
</evidence>
<dbReference type="InterPro" id="IPR020930">
    <property type="entry name" value="Ribosomal_uL5_bac-type"/>
</dbReference>
<comment type="subunit">
    <text evidence="5">Part of the 50S ribosomal subunit; part of the 5S rRNA/L5/L18/L25 subcomplex. Contacts the 5S rRNA. Binds to the 5S rRNA independently of L5 and L18.</text>
</comment>
<evidence type="ECO:0000313" key="9">
    <source>
        <dbReference type="EMBL" id="OGY19074.1"/>
    </source>
</evidence>
<accession>A0A1G1VUU7</accession>
<dbReference type="Proteomes" id="UP000179233">
    <property type="component" value="Unassembled WGS sequence"/>
</dbReference>
<gene>
    <name evidence="5" type="primary">rplY</name>
    <name evidence="5" type="synonym">ctc</name>
    <name evidence="9" type="ORF">A2786_06070</name>
</gene>
<comment type="caution">
    <text evidence="9">The sequence shown here is derived from an EMBL/GenBank/DDBJ whole genome shotgun (WGS) entry which is preliminary data.</text>
</comment>
<comment type="function">
    <text evidence="5">This is one of the proteins that binds to the 5S RNA in the ribosome where it forms part of the central protuberance.</text>
</comment>
<evidence type="ECO:0000256" key="1">
    <source>
        <dbReference type="ARBA" id="ARBA00022730"/>
    </source>
</evidence>
<proteinExistence type="inferred from homology"/>
<sequence>MAQVMLQAQKRQILGRKVKALRKAGTLPASVYGKKVKSLPVQVQAVDFDKVFAATGETGIIQLKIEKEKETRPVLAKNRQKDPVTDKIIHIDFHQVDLKEKVTVAIPIETAGESPAVKEKSAVLVMVLDEVKVEALPQDLPEKFVVDISGLKEFNESILVKDLKVDRQKVKMLADEGETVVMVQQPKEEVEKQPPSVEAEAVPVEGEAEIKTQGEGKEPPQEKKEENQKKEG</sequence>
<dbReference type="HAMAP" id="MF_01334">
    <property type="entry name" value="Ribosomal_bL25_CTC"/>
    <property type="match status" value="1"/>
</dbReference>
<dbReference type="InterPro" id="IPR029751">
    <property type="entry name" value="Ribosomal_L25_dom"/>
</dbReference>
<feature type="compositionally biased region" description="Basic and acidic residues" evidence="6">
    <location>
        <begin position="208"/>
        <end position="232"/>
    </location>
</feature>
<evidence type="ECO:0000313" key="10">
    <source>
        <dbReference type="Proteomes" id="UP000179233"/>
    </source>
</evidence>
<dbReference type="PANTHER" id="PTHR33284:SF1">
    <property type="entry name" value="RIBOSOMAL PROTEIN L25_GLN-TRNA SYNTHETASE, ANTI-CODON-BINDING DOMAIN-CONTAINING PROTEIN"/>
    <property type="match status" value="1"/>
</dbReference>
<feature type="domain" description="Large ribosomal subunit protein bL25 L25" evidence="7">
    <location>
        <begin position="6"/>
        <end position="93"/>
    </location>
</feature>
<dbReference type="InterPro" id="IPR011035">
    <property type="entry name" value="Ribosomal_bL25/Gln-tRNA_synth"/>
</dbReference>
<dbReference type="Pfam" id="PF01386">
    <property type="entry name" value="Ribosomal_L25p"/>
    <property type="match status" value="1"/>
</dbReference>
<dbReference type="PANTHER" id="PTHR33284">
    <property type="entry name" value="RIBOSOMAL PROTEIN L25/GLN-TRNA SYNTHETASE, ANTI-CODON-BINDING DOMAIN-CONTAINING PROTEIN"/>
    <property type="match status" value="1"/>
</dbReference>
<dbReference type="GO" id="GO:0006412">
    <property type="term" value="P:translation"/>
    <property type="evidence" value="ECO:0007669"/>
    <property type="project" value="UniProtKB-UniRule"/>
</dbReference>